<name>V6HVT8_9LEPT</name>
<evidence type="ECO:0000313" key="1">
    <source>
        <dbReference type="EMBL" id="EQA61950.1"/>
    </source>
</evidence>
<comment type="caution">
    <text evidence="1">The sequence shown here is derived from an EMBL/GenBank/DDBJ whole genome shotgun (WGS) entry which is preliminary data.</text>
</comment>
<accession>V6HVT8</accession>
<proteinExistence type="predicted"/>
<dbReference type="EMBL" id="AHMT02000042">
    <property type="protein sequence ID" value="EQA61950.1"/>
    <property type="molecule type" value="Genomic_DNA"/>
</dbReference>
<dbReference type="AlphaFoldDB" id="V6HVT8"/>
<reference evidence="1" key="1">
    <citation type="submission" date="2013-05" db="EMBL/GenBank/DDBJ databases">
        <authorList>
            <person name="Harkins D.M."/>
            <person name="Durkin A.S."/>
            <person name="Brinkac L.M."/>
            <person name="Haft D.H."/>
            <person name="Selengut J.D."/>
            <person name="Sanka R."/>
            <person name="DePew J."/>
            <person name="Purushe J."/>
            <person name="Hartskeerl R.A."/>
            <person name="Ahmed A."/>
            <person name="van der Linden H."/>
            <person name="Goris M.G.A."/>
            <person name="Vinetz J.M."/>
            <person name="Sutton G.G."/>
            <person name="Nierman W.C."/>
            <person name="Fouts D.E."/>
        </authorList>
    </citation>
    <scope>NUCLEOTIDE SEQUENCE [LARGE SCALE GENOMIC DNA]</scope>
    <source>
        <strain evidence="1">L 60</strain>
    </source>
</reference>
<dbReference type="Proteomes" id="UP000018747">
    <property type="component" value="Unassembled WGS sequence"/>
</dbReference>
<organism evidence="1 2">
    <name type="scientific">Leptospira alexanderi serovar Manhao 3 str. L 60</name>
    <dbReference type="NCBI Taxonomy" id="1049759"/>
    <lineage>
        <taxon>Bacteria</taxon>
        <taxon>Pseudomonadati</taxon>
        <taxon>Spirochaetota</taxon>
        <taxon>Spirochaetia</taxon>
        <taxon>Leptospirales</taxon>
        <taxon>Leptospiraceae</taxon>
        <taxon>Leptospira</taxon>
    </lineage>
</organism>
<keyword evidence="2" id="KW-1185">Reference proteome</keyword>
<gene>
    <name evidence="1" type="ORF">LEP1GSC062_4149</name>
</gene>
<protein>
    <submittedName>
        <fullName evidence="1">Uncharacterized protein</fullName>
    </submittedName>
</protein>
<evidence type="ECO:0000313" key="2">
    <source>
        <dbReference type="Proteomes" id="UP000018747"/>
    </source>
</evidence>
<sequence length="50" mass="5996">MRILKQNESKLKKHYTLVVYTLEELSYFRTEKTKSYSHKNPFSKKKSGSI</sequence>